<evidence type="ECO:0000256" key="5">
    <source>
        <dbReference type="ARBA" id="ARBA00023136"/>
    </source>
</evidence>
<evidence type="ECO:0000256" key="2">
    <source>
        <dbReference type="ARBA" id="ARBA00022448"/>
    </source>
</evidence>
<evidence type="ECO:0000256" key="1">
    <source>
        <dbReference type="ARBA" id="ARBA00004651"/>
    </source>
</evidence>
<feature type="transmembrane region" description="Helical" evidence="6">
    <location>
        <begin position="194"/>
        <end position="211"/>
    </location>
</feature>
<feature type="transmembrane region" description="Helical" evidence="6">
    <location>
        <begin position="38"/>
        <end position="63"/>
    </location>
</feature>
<evidence type="ECO:0000313" key="9">
    <source>
        <dbReference type="Proteomes" id="UP000466307"/>
    </source>
</evidence>
<dbReference type="Proteomes" id="UP000466307">
    <property type="component" value="Unassembled WGS sequence"/>
</dbReference>
<dbReference type="PROSITE" id="PS00217">
    <property type="entry name" value="SUGAR_TRANSPORT_2"/>
    <property type="match status" value="1"/>
</dbReference>
<keyword evidence="5 6" id="KW-0472">Membrane</keyword>
<proteinExistence type="predicted"/>
<keyword evidence="3 6" id="KW-0812">Transmembrane</keyword>
<dbReference type="Gene3D" id="1.20.1250.20">
    <property type="entry name" value="MFS general substrate transporter like domains"/>
    <property type="match status" value="1"/>
</dbReference>
<dbReference type="GO" id="GO:0022857">
    <property type="term" value="F:transmembrane transporter activity"/>
    <property type="evidence" value="ECO:0007669"/>
    <property type="project" value="InterPro"/>
</dbReference>
<dbReference type="InterPro" id="IPR005828">
    <property type="entry name" value="MFS_sugar_transport-like"/>
</dbReference>
<keyword evidence="4 6" id="KW-1133">Transmembrane helix</keyword>
<feature type="domain" description="Major facilitator superfamily (MFS) profile" evidence="7">
    <location>
        <begin position="38"/>
        <end position="459"/>
    </location>
</feature>
<comment type="caution">
    <text evidence="8">The sequence shown here is derived from an EMBL/GenBank/DDBJ whole genome shotgun (WGS) entry which is preliminary data.</text>
</comment>
<keyword evidence="9" id="KW-1185">Reference proteome</keyword>
<dbReference type="InterPro" id="IPR036259">
    <property type="entry name" value="MFS_trans_sf"/>
</dbReference>
<feature type="transmembrane region" description="Helical" evidence="6">
    <location>
        <begin position="346"/>
        <end position="364"/>
    </location>
</feature>
<dbReference type="Pfam" id="PF00083">
    <property type="entry name" value="Sugar_tr"/>
    <property type="match status" value="1"/>
</dbReference>
<dbReference type="AlphaFoldDB" id="A0A7K3LUX0"/>
<gene>
    <name evidence="8" type="ORF">GYA93_21235</name>
</gene>
<keyword evidence="2" id="KW-0813">Transport</keyword>
<evidence type="ECO:0000256" key="4">
    <source>
        <dbReference type="ARBA" id="ARBA00022989"/>
    </source>
</evidence>
<feature type="transmembrane region" description="Helical" evidence="6">
    <location>
        <begin position="127"/>
        <end position="150"/>
    </location>
</feature>
<evidence type="ECO:0000313" key="8">
    <source>
        <dbReference type="EMBL" id="NDK92073.1"/>
    </source>
</evidence>
<feature type="transmembrane region" description="Helical" evidence="6">
    <location>
        <begin position="105"/>
        <end position="121"/>
    </location>
</feature>
<dbReference type="GO" id="GO:0005886">
    <property type="term" value="C:plasma membrane"/>
    <property type="evidence" value="ECO:0007669"/>
    <property type="project" value="UniProtKB-SubCell"/>
</dbReference>
<dbReference type="InterPro" id="IPR005829">
    <property type="entry name" value="Sugar_transporter_CS"/>
</dbReference>
<feature type="transmembrane region" description="Helical" evidence="6">
    <location>
        <begin position="405"/>
        <end position="428"/>
    </location>
</feature>
<feature type="transmembrane region" description="Helical" evidence="6">
    <location>
        <begin position="370"/>
        <end position="393"/>
    </location>
</feature>
<dbReference type="PANTHER" id="PTHR23511">
    <property type="entry name" value="SYNAPTIC VESICLE GLYCOPROTEIN 2"/>
    <property type="match status" value="1"/>
</dbReference>
<dbReference type="PANTHER" id="PTHR23511:SF34">
    <property type="entry name" value="SYNAPTIC VESICLE GLYCOPROTEIN 2"/>
    <property type="match status" value="1"/>
</dbReference>
<evidence type="ECO:0000256" key="6">
    <source>
        <dbReference type="SAM" id="Phobius"/>
    </source>
</evidence>
<feature type="transmembrane region" description="Helical" evidence="6">
    <location>
        <begin position="319"/>
        <end position="339"/>
    </location>
</feature>
<feature type="transmembrane region" description="Helical" evidence="6">
    <location>
        <begin position="75"/>
        <end position="93"/>
    </location>
</feature>
<dbReference type="PROSITE" id="PS50850">
    <property type="entry name" value="MFS"/>
    <property type="match status" value="1"/>
</dbReference>
<dbReference type="EMBL" id="JAADZU010000097">
    <property type="protein sequence ID" value="NDK92073.1"/>
    <property type="molecule type" value="Genomic_DNA"/>
</dbReference>
<organism evidence="8 9">
    <name type="scientific">Gordonia desulfuricans</name>
    <dbReference type="NCBI Taxonomy" id="89051"/>
    <lineage>
        <taxon>Bacteria</taxon>
        <taxon>Bacillati</taxon>
        <taxon>Actinomycetota</taxon>
        <taxon>Actinomycetes</taxon>
        <taxon>Mycobacteriales</taxon>
        <taxon>Gordoniaceae</taxon>
        <taxon>Gordonia</taxon>
    </lineage>
</organism>
<evidence type="ECO:0000256" key="3">
    <source>
        <dbReference type="ARBA" id="ARBA00022692"/>
    </source>
</evidence>
<dbReference type="SUPFAM" id="SSF103473">
    <property type="entry name" value="MFS general substrate transporter"/>
    <property type="match status" value="1"/>
</dbReference>
<comment type="subcellular location">
    <subcellularLocation>
        <location evidence="1">Cell membrane</location>
        <topology evidence="1">Multi-pass membrane protein</topology>
    </subcellularLocation>
</comment>
<feature type="transmembrane region" description="Helical" evidence="6">
    <location>
        <begin position="162"/>
        <end position="182"/>
    </location>
</feature>
<protein>
    <submittedName>
        <fullName evidence="8">MFS transporter</fullName>
    </submittedName>
</protein>
<feature type="transmembrane region" description="Helical" evidence="6">
    <location>
        <begin position="434"/>
        <end position="454"/>
    </location>
</feature>
<feature type="transmembrane region" description="Helical" evidence="6">
    <location>
        <begin position="281"/>
        <end position="299"/>
    </location>
</feature>
<sequence>MTLTPGGSTAAADPPRIDALTTAARRERLPVGAWHWKLTALVGIGAFYEYFEVFLGGVLAAVLGPLWQLSTFEKASLIGSVFLGMFVGALTLGRVADRVGRKKMFLINLSIYLAFSLLAAFSPNVWFLIACRFVAGIGGGAEAALIPTYLGEFIPRHRRGRYIGYAFTIAFVAYPIVALIGAPLAGAHFLIDGWRWLLVLGASGIVVLLWMRRNLPESPRWLVSVNRTADADAELRKIEDEVRARTGADLPAPDYTALPPEIDEQQKAKVADLFRGNTRNAMIAVGALWTIGVLAYYGFSSLAPVLLVDKGYDITKSLLYTAVIAVGYPLGALTAAIIAEKLERRTLAVGTALATAAAGLVFDYGSGDAVITGAGFALGFASNIHSSCTNMYASEVFPTRLRSTAIGLCYGSGRLFALLMPFLGLTILDAFGGSTVLLLSAILFIITAALVWIFGPKTTGRSLEEIAEATPTQP</sequence>
<reference evidence="8 9" key="1">
    <citation type="submission" date="2020-01" db="EMBL/GenBank/DDBJ databases">
        <title>Investigation of new actinobacteria for the biodesulphurisation of diesel fuel.</title>
        <authorList>
            <person name="Athi Narayanan S.M."/>
        </authorList>
    </citation>
    <scope>NUCLEOTIDE SEQUENCE [LARGE SCALE GENOMIC DNA]</scope>
    <source>
        <strain evidence="8 9">213E</strain>
    </source>
</reference>
<name>A0A7K3LUX0_9ACTN</name>
<dbReference type="InterPro" id="IPR020846">
    <property type="entry name" value="MFS_dom"/>
</dbReference>
<accession>A0A7K3LUX0</accession>
<dbReference type="CDD" id="cd17316">
    <property type="entry name" value="MFS_SV2_like"/>
    <property type="match status" value="1"/>
</dbReference>
<dbReference type="RefSeq" id="WP_059039343.1">
    <property type="nucleotide sequence ID" value="NZ_JAADZU010000097.1"/>
</dbReference>
<evidence type="ECO:0000259" key="7">
    <source>
        <dbReference type="PROSITE" id="PS50850"/>
    </source>
</evidence>